<evidence type="ECO:0000313" key="2">
    <source>
        <dbReference type="EMBL" id="LAA70422.1"/>
    </source>
</evidence>
<reference evidence="2" key="2">
    <citation type="submission" date="2017-11" db="EMBL/GenBank/DDBJ databases">
        <title>Coralsnake Venomics: Analyses of Venom Gland Transcriptomes and Proteomes of Six Brazilian Taxa.</title>
        <authorList>
            <person name="Aird S.D."/>
            <person name="Jorge da Silva N."/>
            <person name="Qiu L."/>
            <person name="Villar-Briones A."/>
            <person name="Aparecida-Saddi V."/>
            <person name="Campos-Telles M.P."/>
            <person name="Grau M."/>
            <person name="Mikheyev A.S."/>
        </authorList>
    </citation>
    <scope>NUCLEOTIDE SEQUENCE</scope>
    <source>
        <tissue evidence="2">Venom_gland</tissue>
    </source>
</reference>
<keyword evidence="1" id="KW-0472">Membrane</keyword>
<dbReference type="EMBL" id="IACK01013841">
    <property type="protein sequence ID" value="LAA70422.1"/>
    <property type="molecule type" value="Transcribed_RNA"/>
</dbReference>
<evidence type="ECO:0000256" key="1">
    <source>
        <dbReference type="SAM" id="Phobius"/>
    </source>
</evidence>
<feature type="transmembrane region" description="Helical" evidence="1">
    <location>
        <begin position="31"/>
        <end position="52"/>
    </location>
</feature>
<sequence length="121" mass="14321">MCSLHKYISTRFASWETMEQKLILFRRGYSIFKYALCLFCLILPSSVLMFSGHQAQNFLILSGDCSIFQVLYQDRWLFYKLMKDKMKNCLSITSNNQHIKACISLFYIKRERFFIIITATG</sequence>
<proteinExistence type="predicted"/>
<keyword evidence="1" id="KW-0812">Transmembrane</keyword>
<name>A0A2D4HEM6_MICLE</name>
<keyword evidence="1" id="KW-1133">Transmembrane helix</keyword>
<organism evidence="2">
    <name type="scientific">Micrurus lemniscatus lemniscatus</name>
    <dbReference type="NCBI Taxonomy" id="129467"/>
    <lineage>
        <taxon>Eukaryota</taxon>
        <taxon>Metazoa</taxon>
        <taxon>Chordata</taxon>
        <taxon>Craniata</taxon>
        <taxon>Vertebrata</taxon>
        <taxon>Euteleostomi</taxon>
        <taxon>Lepidosauria</taxon>
        <taxon>Squamata</taxon>
        <taxon>Bifurcata</taxon>
        <taxon>Unidentata</taxon>
        <taxon>Episquamata</taxon>
        <taxon>Toxicofera</taxon>
        <taxon>Serpentes</taxon>
        <taxon>Colubroidea</taxon>
        <taxon>Elapidae</taxon>
        <taxon>Elapinae</taxon>
        <taxon>Micrurus</taxon>
    </lineage>
</organism>
<accession>A0A2D4HEM6</accession>
<reference evidence="2" key="1">
    <citation type="submission" date="2017-07" db="EMBL/GenBank/DDBJ databases">
        <authorList>
            <person name="Mikheyev A."/>
            <person name="Grau M."/>
        </authorList>
    </citation>
    <scope>NUCLEOTIDE SEQUENCE</scope>
    <source>
        <tissue evidence="2">Venom_gland</tissue>
    </source>
</reference>
<dbReference type="AlphaFoldDB" id="A0A2D4HEM6"/>
<protein>
    <submittedName>
        <fullName evidence="2">Uncharacterized protein</fullName>
    </submittedName>
</protein>